<reference evidence="1" key="1">
    <citation type="journal article" date="2019" name="Sci. Rep.">
        <title>Draft genome of Tanacetum cinerariifolium, the natural source of mosquito coil.</title>
        <authorList>
            <person name="Yamashiro T."/>
            <person name="Shiraishi A."/>
            <person name="Satake H."/>
            <person name="Nakayama K."/>
        </authorList>
    </citation>
    <scope>NUCLEOTIDE SEQUENCE</scope>
</reference>
<name>A0A699SAQ8_TANCI</name>
<protein>
    <submittedName>
        <fullName evidence="1">Uncharacterized protein</fullName>
    </submittedName>
</protein>
<gene>
    <name evidence="1" type="ORF">Tci_866604</name>
</gene>
<dbReference type="AlphaFoldDB" id="A0A699SAQ8"/>
<organism evidence="1">
    <name type="scientific">Tanacetum cinerariifolium</name>
    <name type="common">Dalmatian daisy</name>
    <name type="synonym">Chrysanthemum cinerariifolium</name>
    <dbReference type="NCBI Taxonomy" id="118510"/>
    <lineage>
        <taxon>Eukaryota</taxon>
        <taxon>Viridiplantae</taxon>
        <taxon>Streptophyta</taxon>
        <taxon>Embryophyta</taxon>
        <taxon>Tracheophyta</taxon>
        <taxon>Spermatophyta</taxon>
        <taxon>Magnoliopsida</taxon>
        <taxon>eudicotyledons</taxon>
        <taxon>Gunneridae</taxon>
        <taxon>Pentapetalae</taxon>
        <taxon>asterids</taxon>
        <taxon>campanulids</taxon>
        <taxon>Asterales</taxon>
        <taxon>Asteraceae</taxon>
        <taxon>Asteroideae</taxon>
        <taxon>Anthemideae</taxon>
        <taxon>Anthemidinae</taxon>
        <taxon>Tanacetum</taxon>
    </lineage>
</organism>
<dbReference type="EMBL" id="BKCJ011149859">
    <property type="protein sequence ID" value="GFC94634.1"/>
    <property type="molecule type" value="Genomic_DNA"/>
</dbReference>
<feature type="non-terminal residue" evidence="1">
    <location>
        <position position="1"/>
    </location>
</feature>
<proteinExistence type="predicted"/>
<sequence>TMVPASMWGRVMEVMGKMAEWWRGAGNVGMRVYRGWQEIRLL</sequence>
<accession>A0A699SAQ8</accession>
<evidence type="ECO:0000313" key="1">
    <source>
        <dbReference type="EMBL" id="GFC94634.1"/>
    </source>
</evidence>
<comment type="caution">
    <text evidence="1">The sequence shown here is derived from an EMBL/GenBank/DDBJ whole genome shotgun (WGS) entry which is preliminary data.</text>
</comment>